<name>A0A8S1LDD5_9CILI</name>
<keyword evidence="4" id="KW-0418">Kinase</keyword>
<dbReference type="CDD" id="cd05123">
    <property type="entry name" value="STKc_AGC"/>
    <property type="match status" value="1"/>
</dbReference>
<evidence type="ECO:0000256" key="6">
    <source>
        <dbReference type="PROSITE-ProRule" id="PRU00023"/>
    </source>
</evidence>
<evidence type="ECO:0000256" key="4">
    <source>
        <dbReference type="ARBA" id="ARBA00022777"/>
    </source>
</evidence>
<evidence type="ECO:0000256" key="7">
    <source>
        <dbReference type="PROSITE-ProRule" id="PRU10141"/>
    </source>
</evidence>
<keyword evidence="11" id="KW-1185">Reference proteome</keyword>
<evidence type="ECO:0000256" key="3">
    <source>
        <dbReference type="ARBA" id="ARBA00022741"/>
    </source>
</evidence>
<dbReference type="Pfam" id="PF12796">
    <property type="entry name" value="Ank_2"/>
    <property type="match status" value="1"/>
</dbReference>
<dbReference type="PROSITE" id="PS50297">
    <property type="entry name" value="ANK_REP_REGION"/>
    <property type="match status" value="3"/>
</dbReference>
<evidence type="ECO:0000256" key="5">
    <source>
        <dbReference type="ARBA" id="ARBA00022840"/>
    </source>
</evidence>
<evidence type="ECO:0000256" key="2">
    <source>
        <dbReference type="ARBA" id="ARBA00022679"/>
    </source>
</evidence>
<dbReference type="FunFam" id="1.10.510.10:FF:000210">
    <property type="entry name" value="Non-specific serine/threonine protein kinase"/>
    <property type="match status" value="1"/>
</dbReference>
<dbReference type="Pfam" id="PF00069">
    <property type="entry name" value="Pkinase"/>
    <property type="match status" value="1"/>
</dbReference>
<dbReference type="FunFam" id="3.30.200.20:FF:000042">
    <property type="entry name" value="Aurora kinase A"/>
    <property type="match status" value="1"/>
</dbReference>
<dbReference type="InterPro" id="IPR002110">
    <property type="entry name" value="Ankyrin_rpt"/>
</dbReference>
<dbReference type="SMART" id="SM00248">
    <property type="entry name" value="ANK"/>
    <property type="match status" value="4"/>
</dbReference>
<dbReference type="Proteomes" id="UP000692954">
    <property type="component" value="Unassembled WGS sequence"/>
</dbReference>
<evidence type="ECO:0000256" key="1">
    <source>
        <dbReference type="ARBA" id="ARBA00022527"/>
    </source>
</evidence>
<keyword evidence="6" id="KW-0040">ANK repeat</keyword>
<evidence type="ECO:0000256" key="8">
    <source>
        <dbReference type="SAM" id="MobiDB-lite"/>
    </source>
</evidence>
<dbReference type="InterPro" id="IPR045270">
    <property type="entry name" value="STKc_AGC"/>
</dbReference>
<keyword evidence="5 7" id="KW-0067">ATP-binding</keyword>
<dbReference type="EMBL" id="CAJJDN010000018">
    <property type="protein sequence ID" value="CAD8063553.1"/>
    <property type="molecule type" value="Genomic_DNA"/>
</dbReference>
<protein>
    <recommendedName>
        <fullName evidence="9">Protein kinase domain-containing protein</fullName>
    </recommendedName>
</protein>
<comment type="caution">
    <text evidence="10">The sequence shown here is derived from an EMBL/GenBank/DDBJ whole genome shotgun (WGS) entry which is preliminary data.</text>
</comment>
<accession>A0A8S1LDD5</accession>
<dbReference type="SMART" id="SM00220">
    <property type="entry name" value="S_TKc"/>
    <property type="match status" value="1"/>
</dbReference>
<reference evidence="10" key="1">
    <citation type="submission" date="2021-01" db="EMBL/GenBank/DDBJ databases">
        <authorList>
            <consortium name="Genoscope - CEA"/>
            <person name="William W."/>
        </authorList>
    </citation>
    <scope>NUCLEOTIDE SEQUENCE</scope>
</reference>
<organism evidence="10 11">
    <name type="scientific">Paramecium sonneborni</name>
    <dbReference type="NCBI Taxonomy" id="65129"/>
    <lineage>
        <taxon>Eukaryota</taxon>
        <taxon>Sar</taxon>
        <taxon>Alveolata</taxon>
        <taxon>Ciliophora</taxon>
        <taxon>Intramacronucleata</taxon>
        <taxon>Oligohymenophorea</taxon>
        <taxon>Peniculida</taxon>
        <taxon>Parameciidae</taxon>
        <taxon>Paramecium</taxon>
    </lineage>
</organism>
<feature type="repeat" description="ANK" evidence="6">
    <location>
        <begin position="189"/>
        <end position="221"/>
    </location>
</feature>
<feature type="domain" description="Protein kinase" evidence="9">
    <location>
        <begin position="320"/>
        <end position="575"/>
    </location>
</feature>
<dbReference type="AlphaFoldDB" id="A0A8S1LDD5"/>
<feature type="region of interest" description="Disordered" evidence="8">
    <location>
        <begin position="608"/>
        <end position="627"/>
    </location>
</feature>
<evidence type="ECO:0000259" key="9">
    <source>
        <dbReference type="PROSITE" id="PS50011"/>
    </source>
</evidence>
<feature type="repeat" description="ANK" evidence="6">
    <location>
        <begin position="123"/>
        <end position="155"/>
    </location>
</feature>
<dbReference type="PROSITE" id="PS00107">
    <property type="entry name" value="PROTEIN_KINASE_ATP"/>
    <property type="match status" value="1"/>
</dbReference>
<evidence type="ECO:0000313" key="10">
    <source>
        <dbReference type="EMBL" id="CAD8063553.1"/>
    </source>
</evidence>
<dbReference type="PROSITE" id="PS50088">
    <property type="entry name" value="ANK_REPEAT"/>
    <property type="match status" value="3"/>
</dbReference>
<dbReference type="GO" id="GO:0004674">
    <property type="term" value="F:protein serine/threonine kinase activity"/>
    <property type="evidence" value="ECO:0007669"/>
    <property type="project" value="UniProtKB-KW"/>
</dbReference>
<dbReference type="OrthoDB" id="308845at2759"/>
<keyword evidence="3 7" id="KW-0547">Nucleotide-binding</keyword>
<proteinExistence type="predicted"/>
<dbReference type="InterPro" id="IPR017441">
    <property type="entry name" value="Protein_kinase_ATP_BS"/>
</dbReference>
<dbReference type="GO" id="GO:0005524">
    <property type="term" value="F:ATP binding"/>
    <property type="evidence" value="ECO:0007669"/>
    <property type="project" value="UniProtKB-UniRule"/>
</dbReference>
<dbReference type="InterPro" id="IPR000719">
    <property type="entry name" value="Prot_kinase_dom"/>
</dbReference>
<dbReference type="PANTHER" id="PTHR24351">
    <property type="entry name" value="RIBOSOMAL PROTEIN S6 KINASE"/>
    <property type="match status" value="1"/>
</dbReference>
<keyword evidence="1" id="KW-0723">Serine/threonine-protein kinase</keyword>
<evidence type="ECO:0000313" key="11">
    <source>
        <dbReference type="Proteomes" id="UP000692954"/>
    </source>
</evidence>
<feature type="repeat" description="ANK" evidence="6">
    <location>
        <begin position="156"/>
        <end position="188"/>
    </location>
</feature>
<feature type="binding site" evidence="7">
    <location>
        <position position="349"/>
    </location>
    <ligand>
        <name>ATP</name>
        <dbReference type="ChEBI" id="CHEBI:30616"/>
    </ligand>
</feature>
<dbReference type="PROSITE" id="PS50011">
    <property type="entry name" value="PROTEIN_KINASE_DOM"/>
    <property type="match status" value="1"/>
</dbReference>
<keyword evidence="2" id="KW-0808">Transferase</keyword>
<gene>
    <name evidence="10" type="ORF">PSON_ATCC_30995.1.T0180049</name>
</gene>
<sequence length="627" mass="72212">MKNNNNLDDDDIDPSQFIKNLDTGDTFSVNNFGELDIDYLQYTTINIKKNRWKNFWNKIEEINEKLYDACEQGEEEIVNVLLKDQNDLKQQVQQQIKSSSNSMIGDDYQEFIGLINIDSKGLDDWTALHHATNNRRTNIVKLLLESKANPNLCTQMGTTPLHLACLRGSLEIVQLLIYYKVKVNSQDSDNNTPLHISAEQNQVKIVEYLIANGADAKLKNSRQKTAFDLTMSNEIRKILEKFVPVMGEYSQRSQIGSYVVKNSRSDHIEKLLGKVNDLKKIEILKQKQIQQSNNQQIPIEPAIVTPFQEINVNTCSPDGYIFHKLLGKGSFGEVYYATRKSDGEGFAIKTLCKERVFSKNLTRYAQTEKNVLSVMKHPFIVRLHAAFQNSQKLFMVLDFCPGGDLGQLLTKHVKFSEEISKFYICEIILALESLHKNCIIFRDLKPDNVVLDQTGHARLTDFGLSKEGIYDNITKSFCGSIAYLSPEVLMKKGHSRTVDWYLVGVLLYEMIVGLPPYYHQNREQLFENIKKGVLKIPKHMSEDARDLIKRLLIRDPAQRLGSKNDAEDLKQHPFFKDINWDKIQNKTDNGPFIEKDRSKQWEKEVIDMKFGEQPQSNPRLDDWSFIQ</sequence>